<keyword evidence="2" id="KW-0812">Transmembrane</keyword>
<comment type="caution">
    <text evidence="4">The sequence shown here is derived from an EMBL/GenBank/DDBJ whole genome shotgun (WGS) entry which is preliminary data.</text>
</comment>
<dbReference type="InterPro" id="IPR016071">
    <property type="entry name" value="Staphylococal_nuclease_OB-fold"/>
</dbReference>
<sequence>MARNGRNGARRSQGHGVEQVLGAPARRANAARISGRALVLILWAGLLIGWYGPDWMARFQAPHPVASPAPATPADRLSADFGYCHSGGGTDCVVDGDTFWFRGEKYRIADIDTPETHGPRCNAEGELGARATQRLQALMNAGPFSLERGDRDVDRYGRALRVVTRGGESIGAMLVAEGLARSWDGSRHPWCAV</sequence>
<evidence type="ECO:0000256" key="1">
    <source>
        <dbReference type="SAM" id="MobiDB-lite"/>
    </source>
</evidence>
<dbReference type="Pfam" id="PF00565">
    <property type="entry name" value="SNase"/>
    <property type="match status" value="1"/>
</dbReference>
<dbReference type="PROSITE" id="PS50830">
    <property type="entry name" value="TNASE_3"/>
    <property type="match status" value="1"/>
</dbReference>
<name>A0ABW3P1E0_9SPHN</name>
<evidence type="ECO:0000313" key="4">
    <source>
        <dbReference type="EMBL" id="MFD1105360.1"/>
    </source>
</evidence>
<feature type="region of interest" description="Disordered" evidence="1">
    <location>
        <begin position="1"/>
        <end position="20"/>
    </location>
</feature>
<evidence type="ECO:0000259" key="3">
    <source>
        <dbReference type="PROSITE" id="PS50830"/>
    </source>
</evidence>
<organism evidence="4 5">
    <name type="scientific">Sphingobium olei</name>
    <dbReference type="NCBI Taxonomy" id="420955"/>
    <lineage>
        <taxon>Bacteria</taxon>
        <taxon>Pseudomonadati</taxon>
        <taxon>Pseudomonadota</taxon>
        <taxon>Alphaproteobacteria</taxon>
        <taxon>Sphingomonadales</taxon>
        <taxon>Sphingomonadaceae</taxon>
        <taxon>Sphingobium</taxon>
    </lineage>
</organism>
<dbReference type="SUPFAM" id="SSF50199">
    <property type="entry name" value="Staphylococcal nuclease"/>
    <property type="match status" value="1"/>
</dbReference>
<feature type="domain" description="TNase-like" evidence="3">
    <location>
        <begin position="93"/>
        <end position="181"/>
    </location>
</feature>
<evidence type="ECO:0000256" key="2">
    <source>
        <dbReference type="SAM" id="Phobius"/>
    </source>
</evidence>
<protein>
    <submittedName>
        <fullName evidence="4">Thermonuclease family protein</fullName>
    </submittedName>
</protein>
<keyword evidence="5" id="KW-1185">Reference proteome</keyword>
<keyword evidence="2" id="KW-1133">Transmembrane helix</keyword>
<feature type="transmembrane region" description="Helical" evidence="2">
    <location>
        <begin position="33"/>
        <end position="52"/>
    </location>
</feature>
<dbReference type="Gene3D" id="2.40.50.90">
    <property type="match status" value="1"/>
</dbReference>
<dbReference type="EMBL" id="JBHTLS010000124">
    <property type="protein sequence ID" value="MFD1105360.1"/>
    <property type="molecule type" value="Genomic_DNA"/>
</dbReference>
<gene>
    <name evidence="4" type="ORF">ACFQ24_10835</name>
</gene>
<proteinExistence type="predicted"/>
<dbReference type="InterPro" id="IPR035437">
    <property type="entry name" value="SNase_OB-fold_sf"/>
</dbReference>
<accession>A0ABW3P1E0</accession>
<keyword evidence="2" id="KW-0472">Membrane</keyword>
<dbReference type="RefSeq" id="WP_380911155.1">
    <property type="nucleotide sequence ID" value="NZ_JBHTLS010000124.1"/>
</dbReference>
<reference evidence="5" key="1">
    <citation type="journal article" date="2019" name="Int. J. Syst. Evol. Microbiol.">
        <title>The Global Catalogue of Microorganisms (GCM) 10K type strain sequencing project: providing services to taxonomists for standard genome sequencing and annotation.</title>
        <authorList>
            <consortium name="The Broad Institute Genomics Platform"/>
            <consortium name="The Broad Institute Genome Sequencing Center for Infectious Disease"/>
            <person name="Wu L."/>
            <person name="Ma J."/>
        </authorList>
    </citation>
    <scope>NUCLEOTIDE SEQUENCE [LARGE SCALE GENOMIC DNA]</scope>
    <source>
        <strain evidence="5">CCUG 54329</strain>
    </source>
</reference>
<evidence type="ECO:0000313" key="5">
    <source>
        <dbReference type="Proteomes" id="UP001597203"/>
    </source>
</evidence>
<dbReference type="Proteomes" id="UP001597203">
    <property type="component" value="Unassembled WGS sequence"/>
</dbReference>